<evidence type="ECO:0008006" key="3">
    <source>
        <dbReference type="Google" id="ProtNLM"/>
    </source>
</evidence>
<dbReference type="InterPro" id="IPR036388">
    <property type="entry name" value="WH-like_DNA-bd_sf"/>
</dbReference>
<protein>
    <recommendedName>
        <fullName evidence="3">Helix-turn-helix domain-containing protein</fullName>
    </recommendedName>
</protein>
<evidence type="ECO:0000313" key="2">
    <source>
        <dbReference type="Proteomes" id="UP000286848"/>
    </source>
</evidence>
<gene>
    <name evidence="1" type="ORF">LFYK43_13970</name>
</gene>
<dbReference type="EMBL" id="BFFP01000022">
    <property type="protein sequence ID" value="GBG94938.1"/>
    <property type="molecule type" value="Genomic_DNA"/>
</dbReference>
<dbReference type="InterPro" id="IPR009061">
    <property type="entry name" value="DNA-bd_dom_put_sf"/>
</dbReference>
<name>A0A401ITV9_9LACO</name>
<dbReference type="Proteomes" id="UP000286848">
    <property type="component" value="Unassembled WGS sequence"/>
</dbReference>
<dbReference type="OrthoDB" id="2876156at2"/>
<keyword evidence="2" id="KW-1185">Reference proteome</keyword>
<comment type="caution">
    <text evidence="1">The sequence shown here is derived from an EMBL/GenBank/DDBJ whole genome shotgun (WGS) entry which is preliminary data.</text>
</comment>
<dbReference type="SUPFAM" id="SSF46955">
    <property type="entry name" value="Putative DNA-binding domain"/>
    <property type="match status" value="1"/>
</dbReference>
<sequence>MGIMEETMARWQAETNERVFLMIKEAVDSAGNSNDVVKQKYCASHFGISVNTLKEWVAHGCPEIRLESGMVFYSKKAVHDWLLTYQSKSSP</sequence>
<evidence type="ECO:0000313" key="1">
    <source>
        <dbReference type="EMBL" id="GBG94938.1"/>
    </source>
</evidence>
<accession>A0A401ITV9</accession>
<organism evidence="1 2">
    <name type="scientific">Ligilactobacillus salitolerans</name>
    <dbReference type="NCBI Taxonomy" id="1808352"/>
    <lineage>
        <taxon>Bacteria</taxon>
        <taxon>Bacillati</taxon>
        <taxon>Bacillota</taxon>
        <taxon>Bacilli</taxon>
        <taxon>Lactobacillales</taxon>
        <taxon>Lactobacillaceae</taxon>
        <taxon>Ligilactobacillus</taxon>
    </lineage>
</organism>
<reference evidence="1 2" key="1">
    <citation type="journal article" date="2019" name="Int. J. Syst. Evol. Microbiol.">
        <title>Lactobacillus salitolerans sp. nov., a novel lactic acid bacterium isolated from spent mushroom substrates.</title>
        <authorList>
            <person name="Tohno M."/>
            <person name="Tanizawa Y."/>
            <person name="Kojima Y."/>
            <person name="Sakamoto M."/>
            <person name="Nakamura Y."/>
            <person name="Ohkuma M."/>
            <person name="Kobayashi H."/>
        </authorList>
    </citation>
    <scope>NUCLEOTIDE SEQUENCE [LARGE SCALE GENOMIC DNA]</scope>
    <source>
        <strain evidence="1 2">YK43</strain>
    </source>
</reference>
<dbReference type="AlphaFoldDB" id="A0A401ITV9"/>
<dbReference type="Gene3D" id="1.10.10.10">
    <property type="entry name" value="Winged helix-like DNA-binding domain superfamily/Winged helix DNA-binding domain"/>
    <property type="match status" value="1"/>
</dbReference>
<proteinExistence type="predicted"/>